<dbReference type="AlphaFoldDB" id="A0A8S1GWW9"/>
<comment type="caution">
    <text evidence="2">The sequence shown here is derived from an EMBL/GenBank/DDBJ whole genome shotgun (WGS) entry which is preliminary data.</text>
</comment>
<evidence type="ECO:0000313" key="2">
    <source>
        <dbReference type="EMBL" id="CAD6187353.1"/>
    </source>
</evidence>
<evidence type="ECO:0000256" key="1">
    <source>
        <dbReference type="SAM" id="MobiDB-lite"/>
    </source>
</evidence>
<name>A0A8S1GWW9_9PELO</name>
<sequence length="67" mass="7275">MVGSHALNVAQSEAMIGAMRTAPLEVNAQTMMGGPELSSGLSSMVLEESRRDWTKGEARRQLGKVWE</sequence>
<protein>
    <submittedName>
        <fullName evidence="2">Uncharacterized protein</fullName>
    </submittedName>
</protein>
<keyword evidence="3" id="KW-1185">Reference proteome</keyword>
<organism evidence="2 3">
    <name type="scientific">Caenorhabditis auriculariae</name>
    <dbReference type="NCBI Taxonomy" id="2777116"/>
    <lineage>
        <taxon>Eukaryota</taxon>
        <taxon>Metazoa</taxon>
        <taxon>Ecdysozoa</taxon>
        <taxon>Nematoda</taxon>
        <taxon>Chromadorea</taxon>
        <taxon>Rhabditida</taxon>
        <taxon>Rhabditina</taxon>
        <taxon>Rhabditomorpha</taxon>
        <taxon>Rhabditoidea</taxon>
        <taxon>Rhabditidae</taxon>
        <taxon>Peloderinae</taxon>
        <taxon>Caenorhabditis</taxon>
    </lineage>
</organism>
<proteinExistence type="predicted"/>
<dbReference type="EMBL" id="CAJGYM010000006">
    <property type="protein sequence ID" value="CAD6187353.1"/>
    <property type="molecule type" value="Genomic_DNA"/>
</dbReference>
<feature type="region of interest" description="Disordered" evidence="1">
    <location>
        <begin position="48"/>
        <end position="67"/>
    </location>
</feature>
<dbReference type="Proteomes" id="UP000835052">
    <property type="component" value="Unassembled WGS sequence"/>
</dbReference>
<gene>
    <name evidence="2" type="ORF">CAUJ_LOCUS3272</name>
</gene>
<evidence type="ECO:0000313" key="3">
    <source>
        <dbReference type="Proteomes" id="UP000835052"/>
    </source>
</evidence>
<reference evidence="2" key="1">
    <citation type="submission" date="2020-10" db="EMBL/GenBank/DDBJ databases">
        <authorList>
            <person name="Kikuchi T."/>
        </authorList>
    </citation>
    <scope>NUCLEOTIDE SEQUENCE</scope>
    <source>
        <strain evidence="2">NKZ352</strain>
    </source>
</reference>
<accession>A0A8S1GWW9</accession>